<dbReference type="AlphaFoldDB" id="A0A560FP69"/>
<feature type="domain" description="Transposase IS116/IS110/IS902 C-terminal" evidence="2">
    <location>
        <begin position="215"/>
        <end position="296"/>
    </location>
</feature>
<gene>
    <name evidence="3" type="ORF">FBZ89_102181</name>
</gene>
<evidence type="ECO:0000259" key="2">
    <source>
        <dbReference type="Pfam" id="PF02371"/>
    </source>
</evidence>
<dbReference type="InterPro" id="IPR047650">
    <property type="entry name" value="Transpos_IS110"/>
</dbReference>
<dbReference type="GO" id="GO:0003677">
    <property type="term" value="F:DNA binding"/>
    <property type="evidence" value="ECO:0007669"/>
    <property type="project" value="InterPro"/>
</dbReference>
<dbReference type="Proteomes" id="UP000319859">
    <property type="component" value="Unassembled WGS sequence"/>
</dbReference>
<dbReference type="RefSeq" id="WP_145748641.1">
    <property type="nucleotide sequence ID" value="NZ_VITN01000002.1"/>
</dbReference>
<sequence>MKKYVGLDVSLEETAICIVDDQGKILAERKVPSLPEAIAAFIRERAGEVDRIGLETGPLAVWLWNELRAFSLPAICIDARHAKAGLSMMINKTDRNDAVGLAQIMRTGWFRQVHVKSGASHVTRALLTSRGLLVGMRGDIDNQVRGLLKTFGILFGKRVGGFMKRAEELLAGELSASPELSKLVGTLLKTRAELQSRISDLDRDLMRQAKASEVCRRFMAVPGVGPVTALSVWAAIDDPARFVRSSSVGAYLGLTPRRYASGEVDLSGHISKCGDQEVRTHLYEAANVLLTRIKKPSGLQTWGLRIAKRSGFKKAKVAVARKLAVILHSMWCDGSEFRWMPEPDAVP</sequence>
<dbReference type="Pfam" id="PF02371">
    <property type="entry name" value="Transposase_20"/>
    <property type="match status" value="1"/>
</dbReference>
<dbReference type="InterPro" id="IPR003346">
    <property type="entry name" value="Transposase_20"/>
</dbReference>
<feature type="domain" description="Transposase IS110-like N-terminal" evidence="1">
    <location>
        <begin position="5"/>
        <end position="150"/>
    </location>
</feature>
<dbReference type="OrthoDB" id="5289737at2"/>
<dbReference type="PANTHER" id="PTHR33055:SF3">
    <property type="entry name" value="PUTATIVE TRANSPOSASE FOR IS117-RELATED"/>
    <property type="match status" value="1"/>
</dbReference>
<dbReference type="EMBL" id="VITN01000002">
    <property type="protein sequence ID" value="TWB23426.1"/>
    <property type="molecule type" value="Genomic_DNA"/>
</dbReference>
<evidence type="ECO:0000313" key="4">
    <source>
        <dbReference type="Proteomes" id="UP000319859"/>
    </source>
</evidence>
<evidence type="ECO:0000259" key="1">
    <source>
        <dbReference type="Pfam" id="PF01548"/>
    </source>
</evidence>
<protein>
    <submittedName>
        <fullName evidence="3">Transposase</fullName>
    </submittedName>
</protein>
<reference evidence="3 4" key="1">
    <citation type="submission" date="2019-06" db="EMBL/GenBank/DDBJ databases">
        <title>Genomic Encyclopedia of Type Strains, Phase IV (KMG-V): Genome sequencing to study the core and pangenomes of soil and plant-associated prokaryotes.</title>
        <authorList>
            <person name="Whitman W."/>
        </authorList>
    </citation>
    <scope>NUCLEOTIDE SEQUENCE [LARGE SCALE GENOMIC DNA]</scope>
    <source>
        <strain evidence="3 4">BR 11880</strain>
    </source>
</reference>
<dbReference type="InterPro" id="IPR002525">
    <property type="entry name" value="Transp_IS110-like_N"/>
</dbReference>
<evidence type="ECO:0000313" key="3">
    <source>
        <dbReference type="EMBL" id="TWB23426.1"/>
    </source>
</evidence>
<dbReference type="PANTHER" id="PTHR33055">
    <property type="entry name" value="TRANSPOSASE FOR INSERTION SEQUENCE ELEMENT IS1111A"/>
    <property type="match status" value="1"/>
</dbReference>
<dbReference type="GO" id="GO:0004803">
    <property type="term" value="F:transposase activity"/>
    <property type="evidence" value="ECO:0007669"/>
    <property type="project" value="InterPro"/>
</dbReference>
<proteinExistence type="predicted"/>
<comment type="caution">
    <text evidence="3">The sequence shown here is derived from an EMBL/GenBank/DDBJ whole genome shotgun (WGS) entry which is preliminary data.</text>
</comment>
<accession>A0A560FP69</accession>
<dbReference type="GO" id="GO:0006313">
    <property type="term" value="P:DNA transposition"/>
    <property type="evidence" value="ECO:0007669"/>
    <property type="project" value="InterPro"/>
</dbReference>
<dbReference type="NCBIfam" id="NF033542">
    <property type="entry name" value="transpos_IS110"/>
    <property type="match status" value="1"/>
</dbReference>
<organism evidence="3 4">
    <name type="scientific">Nitrospirillum amazonense</name>
    <dbReference type="NCBI Taxonomy" id="28077"/>
    <lineage>
        <taxon>Bacteria</taxon>
        <taxon>Pseudomonadati</taxon>
        <taxon>Pseudomonadota</taxon>
        <taxon>Alphaproteobacteria</taxon>
        <taxon>Rhodospirillales</taxon>
        <taxon>Azospirillaceae</taxon>
        <taxon>Nitrospirillum</taxon>
    </lineage>
</organism>
<name>A0A560FP69_9PROT</name>
<dbReference type="Pfam" id="PF01548">
    <property type="entry name" value="DEDD_Tnp_IS110"/>
    <property type="match status" value="1"/>
</dbReference>